<dbReference type="PANTHER" id="PTHR22911">
    <property type="entry name" value="ACYL-MALONYL CONDENSING ENZYME-RELATED"/>
    <property type="match status" value="1"/>
</dbReference>
<dbReference type="SUPFAM" id="SSF103481">
    <property type="entry name" value="Multidrug resistance efflux transporter EmrE"/>
    <property type="match status" value="2"/>
</dbReference>
<feature type="domain" description="EamA" evidence="4">
    <location>
        <begin position="63"/>
        <end position="197"/>
    </location>
</feature>
<feature type="transmembrane region" description="Helical" evidence="3">
    <location>
        <begin position="279"/>
        <end position="297"/>
    </location>
</feature>
<dbReference type="EMBL" id="JAKFHA010000003">
    <property type="protein sequence ID" value="MCF2526970.1"/>
    <property type="molecule type" value="Genomic_DNA"/>
</dbReference>
<protein>
    <submittedName>
        <fullName evidence="5">DMT family transporter</fullName>
    </submittedName>
</protein>
<keyword evidence="6" id="KW-1185">Reference proteome</keyword>
<keyword evidence="3" id="KW-0472">Membrane</keyword>
<keyword evidence="3" id="KW-0812">Transmembrane</keyword>
<comment type="caution">
    <text evidence="5">The sequence shown here is derived from an EMBL/GenBank/DDBJ whole genome shotgun (WGS) entry which is preliminary data.</text>
</comment>
<reference evidence="5" key="1">
    <citation type="submission" date="2022-01" db="EMBL/GenBank/DDBJ databases">
        <title>Genome-Based Taxonomic Classification of the Phylum Actinobacteria.</title>
        <authorList>
            <person name="Gao Y."/>
        </authorList>
    </citation>
    <scope>NUCLEOTIDE SEQUENCE</scope>
    <source>
        <strain evidence="5">KLBMP 8922</strain>
    </source>
</reference>
<evidence type="ECO:0000313" key="5">
    <source>
        <dbReference type="EMBL" id="MCF2526970.1"/>
    </source>
</evidence>
<dbReference type="InterPro" id="IPR037185">
    <property type="entry name" value="EmrE-like"/>
</dbReference>
<feature type="transmembrane region" description="Helical" evidence="3">
    <location>
        <begin position="129"/>
        <end position="147"/>
    </location>
</feature>
<dbReference type="InterPro" id="IPR000620">
    <property type="entry name" value="EamA_dom"/>
</dbReference>
<feature type="domain" description="EamA" evidence="4">
    <location>
        <begin position="209"/>
        <end position="350"/>
    </location>
</feature>
<accession>A0AA41PX50</accession>
<feature type="transmembrane region" description="Helical" evidence="3">
    <location>
        <begin position="153"/>
        <end position="173"/>
    </location>
</feature>
<feature type="transmembrane region" description="Helical" evidence="3">
    <location>
        <begin position="182"/>
        <end position="201"/>
    </location>
</feature>
<dbReference type="Pfam" id="PF00892">
    <property type="entry name" value="EamA"/>
    <property type="match status" value="2"/>
</dbReference>
<feature type="region of interest" description="Disordered" evidence="2">
    <location>
        <begin position="1"/>
        <end position="53"/>
    </location>
</feature>
<feature type="transmembrane region" description="Helical" evidence="3">
    <location>
        <begin position="335"/>
        <end position="353"/>
    </location>
</feature>
<comment type="similarity">
    <text evidence="1">Belongs to the EamA transporter family.</text>
</comment>
<evidence type="ECO:0000256" key="3">
    <source>
        <dbReference type="SAM" id="Phobius"/>
    </source>
</evidence>
<evidence type="ECO:0000259" key="4">
    <source>
        <dbReference type="Pfam" id="PF00892"/>
    </source>
</evidence>
<feature type="transmembrane region" description="Helical" evidence="3">
    <location>
        <begin position="239"/>
        <end position="259"/>
    </location>
</feature>
<name>A0AA41PX50_9ACTN</name>
<dbReference type="GO" id="GO:0016020">
    <property type="term" value="C:membrane"/>
    <property type="evidence" value="ECO:0007669"/>
    <property type="project" value="InterPro"/>
</dbReference>
<dbReference type="PANTHER" id="PTHR22911:SF79">
    <property type="entry name" value="MOBA-LIKE NTP TRANSFERASE DOMAIN-CONTAINING PROTEIN"/>
    <property type="match status" value="1"/>
</dbReference>
<feature type="transmembrane region" description="Helical" evidence="3">
    <location>
        <begin position="309"/>
        <end position="329"/>
    </location>
</feature>
<sequence length="356" mass="35605">MTHLADDIARTPVASGASLPPNAPAAPATTPTASGAPGALDAPGAPAAPGTVGAAKTRGGQQWGLVLAVVAATAFGMSGSLARGLLDNGWSPGAIVLARTGVGALAMAPFAIAALRGRWRQLRTQARTVLVYGLLGVAGAQFCYFSAVAHMDVAPALLIEYTAPAAVIVWLWVRHGRTPSPLTLAGAGLAALGLVFALDLLSGADLAWAGVAWAFAAMIGATAYFLVAADTGNGLPPIALAGSGLAVGTIALGTLAAVGLLPMHTSTQQAEYAIGTVPWWVPILVLGLVTAALAYAAGTVASRMLGSRVASFAGLLEVVASVGFAWLLIDQVPNAFQTIGGLLIIGGIVLAKLDER</sequence>
<evidence type="ECO:0000256" key="2">
    <source>
        <dbReference type="SAM" id="MobiDB-lite"/>
    </source>
</evidence>
<proteinExistence type="inferred from homology"/>
<feature type="compositionally biased region" description="Low complexity" evidence="2">
    <location>
        <begin position="14"/>
        <end position="53"/>
    </location>
</feature>
<organism evidence="5 6">
    <name type="scientific">Yinghuangia soli</name>
    <dbReference type="NCBI Taxonomy" id="2908204"/>
    <lineage>
        <taxon>Bacteria</taxon>
        <taxon>Bacillati</taxon>
        <taxon>Actinomycetota</taxon>
        <taxon>Actinomycetes</taxon>
        <taxon>Kitasatosporales</taxon>
        <taxon>Streptomycetaceae</taxon>
        <taxon>Yinghuangia</taxon>
    </lineage>
</organism>
<feature type="transmembrane region" description="Helical" evidence="3">
    <location>
        <begin position="207"/>
        <end position="227"/>
    </location>
</feature>
<keyword evidence="3" id="KW-1133">Transmembrane helix</keyword>
<dbReference type="Proteomes" id="UP001165378">
    <property type="component" value="Unassembled WGS sequence"/>
</dbReference>
<evidence type="ECO:0000313" key="6">
    <source>
        <dbReference type="Proteomes" id="UP001165378"/>
    </source>
</evidence>
<dbReference type="RefSeq" id="WP_235051124.1">
    <property type="nucleotide sequence ID" value="NZ_JAKFHA010000003.1"/>
</dbReference>
<dbReference type="AlphaFoldDB" id="A0AA41PX50"/>
<feature type="transmembrane region" description="Helical" evidence="3">
    <location>
        <begin position="63"/>
        <end position="82"/>
    </location>
</feature>
<evidence type="ECO:0000256" key="1">
    <source>
        <dbReference type="ARBA" id="ARBA00007362"/>
    </source>
</evidence>
<feature type="transmembrane region" description="Helical" evidence="3">
    <location>
        <begin position="94"/>
        <end position="117"/>
    </location>
</feature>
<gene>
    <name evidence="5" type="ORF">LZ495_07030</name>
</gene>